<dbReference type="EMBL" id="AAFI02000218">
    <property type="protein sequence ID" value="EAL60664.1"/>
    <property type="molecule type" value="Genomic_DNA"/>
</dbReference>
<feature type="transmembrane region" description="Helical" evidence="11">
    <location>
        <begin position="71"/>
        <end position="90"/>
    </location>
</feature>
<evidence type="ECO:0000256" key="11">
    <source>
        <dbReference type="SAM" id="Phobius"/>
    </source>
</evidence>
<comment type="caution">
    <text evidence="12">The sequence shown here is derived from an EMBL/GenBank/DDBJ whole genome shotgun (WGS) entry which is preliminary data.</text>
</comment>
<keyword evidence="7 11" id="KW-0472">Membrane</keyword>
<dbReference type="VEuPathDB" id="AmoebaDB:DDB_G0293704"/>
<feature type="transmembrane region" description="Helical" evidence="11">
    <location>
        <begin position="180"/>
        <end position="200"/>
    </location>
</feature>
<dbReference type="FunCoup" id="Q54BM6">
    <property type="interactions" value="148"/>
</dbReference>
<feature type="transmembrane region" description="Helical" evidence="11">
    <location>
        <begin position="6"/>
        <end position="24"/>
    </location>
</feature>
<dbReference type="GeneID" id="8629287"/>
<proteinExistence type="inferred from homology"/>
<dbReference type="RefSeq" id="XP_629003.1">
    <property type="nucleotide sequence ID" value="XM_629001.1"/>
</dbReference>
<keyword evidence="13" id="KW-1185">Reference proteome</keyword>
<keyword evidence="5" id="KW-0256">Endoplasmic reticulum</keyword>
<gene>
    <name evidence="12" type="ORF">DDB_G0293704</name>
</gene>
<keyword evidence="6 11" id="KW-1133">Transmembrane helix</keyword>
<dbReference type="STRING" id="44689.Q54BM6"/>
<evidence type="ECO:0000256" key="8">
    <source>
        <dbReference type="ARBA" id="ARBA00034739"/>
    </source>
</evidence>
<dbReference type="dictyBase" id="DDB_G0293704"/>
<protein>
    <recommendedName>
        <fullName evidence="9">BOS complex subunit TMEM147</fullName>
    </recommendedName>
    <alternativeName>
        <fullName evidence="10">Transmembrane protein 147</fullName>
    </alternativeName>
</protein>
<evidence type="ECO:0000256" key="10">
    <source>
        <dbReference type="ARBA" id="ARBA00034899"/>
    </source>
</evidence>
<evidence type="ECO:0000256" key="2">
    <source>
        <dbReference type="ARBA" id="ARBA00004651"/>
    </source>
</evidence>
<feature type="transmembrane region" description="Helical" evidence="11">
    <location>
        <begin position="143"/>
        <end position="159"/>
    </location>
</feature>
<feature type="transmembrane region" description="Helical" evidence="11">
    <location>
        <begin position="206"/>
        <end position="228"/>
    </location>
</feature>
<dbReference type="GO" id="GO:0005886">
    <property type="term" value="C:plasma membrane"/>
    <property type="evidence" value="ECO:0007669"/>
    <property type="project" value="UniProtKB-SubCell"/>
</dbReference>
<comment type="subcellular location">
    <subcellularLocation>
        <location evidence="2">Cell membrane</location>
        <topology evidence="2">Multi-pass membrane protein</topology>
    </subcellularLocation>
    <subcellularLocation>
        <location evidence="1">Endoplasmic reticulum membrane</location>
        <topology evidence="1">Multi-pass membrane protein</topology>
    </subcellularLocation>
</comment>
<evidence type="ECO:0000256" key="6">
    <source>
        <dbReference type="ARBA" id="ARBA00022989"/>
    </source>
</evidence>
<dbReference type="PhylomeDB" id="Q54BM6"/>
<organism evidence="12 13">
    <name type="scientific">Dictyostelium discoideum</name>
    <name type="common">Social amoeba</name>
    <dbReference type="NCBI Taxonomy" id="44689"/>
    <lineage>
        <taxon>Eukaryota</taxon>
        <taxon>Amoebozoa</taxon>
        <taxon>Evosea</taxon>
        <taxon>Eumycetozoa</taxon>
        <taxon>Dictyostelia</taxon>
        <taxon>Dictyosteliales</taxon>
        <taxon>Dictyosteliaceae</taxon>
        <taxon>Dictyostelium</taxon>
    </lineage>
</organism>
<evidence type="ECO:0000313" key="13">
    <source>
        <dbReference type="Proteomes" id="UP000002195"/>
    </source>
</evidence>
<accession>Q54BM6</accession>
<dbReference type="eggNOG" id="KOG3236">
    <property type="taxonomic scope" value="Eukaryota"/>
</dbReference>
<dbReference type="PANTHER" id="PTHR12869">
    <property type="entry name" value="SMALL SEVEN TRANSMEMBRANE DOMAIN-CONTAINING PROTEIN"/>
    <property type="match status" value="1"/>
</dbReference>
<dbReference type="SMR" id="Q54BM6"/>
<dbReference type="AlphaFoldDB" id="Q54BM6"/>
<dbReference type="HOGENOM" id="CLU_1182023_0_0_1"/>
<dbReference type="InParanoid" id="Q54BM6"/>
<dbReference type="KEGG" id="ddi:DDB_G0293704"/>
<dbReference type="PANTHER" id="PTHR12869:SF0">
    <property type="entry name" value="BOS COMPLEX SUBUNIT TMEM147"/>
    <property type="match status" value="1"/>
</dbReference>
<keyword evidence="3" id="KW-1003">Cell membrane</keyword>
<dbReference type="GO" id="GO:0005789">
    <property type="term" value="C:endoplasmic reticulum membrane"/>
    <property type="evidence" value="ECO:0007669"/>
    <property type="project" value="UniProtKB-SubCell"/>
</dbReference>
<dbReference type="PaxDb" id="44689-DDB0233389"/>
<reference evidence="12 13" key="1">
    <citation type="journal article" date="2005" name="Nature">
        <title>The genome of the social amoeba Dictyostelium discoideum.</title>
        <authorList>
            <consortium name="The Dictyostelium discoideum Sequencing Consortium"/>
            <person name="Eichinger L."/>
            <person name="Pachebat J.A."/>
            <person name="Glockner G."/>
            <person name="Rajandream M.A."/>
            <person name="Sucgang R."/>
            <person name="Berriman M."/>
            <person name="Song J."/>
            <person name="Olsen R."/>
            <person name="Szafranski K."/>
            <person name="Xu Q."/>
            <person name="Tunggal B."/>
            <person name="Kummerfeld S."/>
            <person name="Madera M."/>
            <person name="Konfortov B.A."/>
            <person name="Rivero F."/>
            <person name="Bankier A.T."/>
            <person name="Lehmann R."/>
            <person name="Hamlin N."/>
            <person name="Davies R."/>
            <person name="Gaudet P."/>
            <person name="Fey P."/>
            <person name="Pilcher K."/>
            <person name="Chen G."/>
            <person name="Saunders D."/>
            <person name="Sodergren E."/>
            <person name="Davis P."/>
            <person name="Kerhornou A."/>
            <person name="Nie X."/>
            <person name="Hall N."/>
            <person name="Anjard C."/>
            <person name="Hemphill L."/>
            <person name="Bason N."/>
            <person name="Farbrother P."/>
            <person name="Desany B."/>
            <person name="Just E."/>
            <person name="Morio T."/>
            <person name="Rost R."/>
            <person name="Churcher C."/>
            <person name="Cooper J."/>
            <person name="Haydock S."/>
            <person name="van Driessche N."/>
            <person name="Cronin A."/>
            <person name="Goodhead I."/>
            <person name="Muzny D."/>
            <person name="Mourier T."/>
            <person name="Pain A."/>
            <person name="Lu M."/>
            <person name="Harper D."/>
            <person name="Lindsay R."/>
            <person name="Hauser H."/>
            <person name="James K."/>
            <person name="Quiles M."/>
            <person name="Madan Babu M."/>
            <person name="Saito T."/>
            <person name="Buchrieser C."/>
            <person name="Wardroper A."/>
            <person name="Felder M."/>
            <person name="Thangavelu M."/>
            <person name="Johnson D."/>
            <person name="Knights A."/>
            <person name="Loulseged H."/>
            <person name="Mungall K."/>
            <person name="Oliver K."/>
            <person name="Price C."/>
            <person name="Quail M.A."/>
            <person name="Urushihara H."/>
            <person name="Hernandez J."/>
            <person name="Rabbinowitsch E."/>
            <person name="Steffen D."/>
            <person name="Sanders M."/>
            <person name="Ma J."/>
            <person name="Kohara Y."/>
            <person name="Sharp S."/>
            <person name="Simmonds M."/>
            <person name="Spiegler S."/>
            <person name="Tivey A."/>
            <person name="Sugano S."/>
            <person name="White B."/>
            <person name="Walker D."/>
            <person name="Woodward J."/>
            <person name="Winckler T."/>
            <person name="Tanaka Y."/>
            <person name="Shaulsky G."/>
            <person name="Schleicher M."/>
            <person name="Weinstock G."/>
            <person name="Rosenthal A."/>
            <person name="Cox E.C."/>
            <person name="Chisholm R.L."/>
            <person name="Gibbs R."/>
            <person name="Loomis W.F."/>
            <person name="Platzer M."/>
            <person name="Kay R.R."/>
            <person name="Williams J."/>
            <person name="Dear P.H."/>
            <person name="Noegel A.A."/>
            <person name="Barrell B."/>
            <person name="Kuspa A."/>
        </authorList>
    </citation>
    <scope>NUCLEOTIDE SEQUENCE [LARGE SCALE GENOMIC DNA]</scope>
    <source>
        <strain evidence="12 13">AX4</strain>
    </source>
</reference>
<sequence length="235" mass="27549">MTFLYFSSCLLITFSPFYIIYKSLKLNEIKSNQLILYGFIGCIFTQFLKMLIIATFLPSFNTTSIGIYPEIIKIICNVIDLFSMSLVLKFAEFSGSKDYRILGIGIGWSFSHAIMSQLIPLLMGTLSISFDFSYYLDSIESNFIAIQQLVVFKLLYLYNKYYNENGKQQQEQKQQQQHEILSPDLVKILLIVFLTMNSILELIQHHFSISHIHFVVIQFLYTLTFFYYSKYKFIK</sequence>
<evidence type="ECO:0000256" key="4">
    <source>
        <dbReference type="ARBA" id="ARBA00022692"/>
    </source>
</evidence>
<comment type="similarity">
    <text evidence="8">Belongs to the TMEM147 family.</text>
</comment>
<feature type="transmembrane region" description="Helical" evidence="11">
    <location>
        <begin position="102"/>
        <end position="123"/>
    </location>
</feature>
<keyword evidence="4 11" id="KW-0812">Transmembrane</keyword>
<dbReference type="InterPro" id="IPR019164">
    <property type="entry name" value="TMEM147"/>
</dbReference>
<evidence type="ECO:0000313" key="12">
    <source>
        <dbReference type="EMBL" id="EAL60664.1"/>
    </source>
</evidence>
<dbReference type="OMA" id="SKCVYAG"/>
<dbReference type="Pfam" id="PF09767">
    <property type="entry name" value="DUF2053"/>
    <property type="match status" value="1"/>
</dbReference>
<evidence type="ECO:0000256" key="3">
    <source>
        <dbReference type="ARBA" id="ARBA00022475"/>
    </source>
</evidence>
<evidence type="ECO:0000256" key="9">
    <source>
        <dbReference type="ARBA" id="ARBA00034846"/>
    </source>
</evidence>
<dbReference type="Proteomes" id="UP000002195">
    <property type="component" value="Unassembled WGS sequence"/>
</dbReference>
<evidence type="ECO:0000256" key="7">
    <source>
        <dbReference type="ARBA" id="ARBA00023136"/>
    </source>
</evidence>
<evidence type="ECO:0000256" key="5">
    <source>
        <dbReference type="ARBA" id="ARBA00022824"/>
    </source>
</evidence>
<evidence type="ECO:0000256" key="1">
    <source>
        <dbReference type="ARBA" id="ARBA00004477"/>
    </source>
</evidence>
<feature type="transmembrane region" description="Helical" evidence="11">
    <location>
        <begin position="36"/>
        <end position="59"/>
    </location>
</feature>
<name>Q54BM6_DICDI</name>